<dbReference type="RefSeq" id="WP_166916326.1">
    <property type="nucleotide sequence ID" value="NZ_CP050253.1"/>
</dbReference>
<feature type="transmembrane region" description="Helical" evidence="1">
    <location>
        <begin position="51"/>
        <end position="74"/>
    </location>
</feature>
<reference evidence="2 3" key="1">
    <citation type="submission" date="2020-03" db="EMBL/GenBank/DDBJ databases">
        <title>Complete genome sequence of Orbus sp. IPMB12 (BCRC 80908).</title>
        <authorList>
            <person name="Lo W.-S."/>
            <person name="Chang T.-H."/>
            <person name="Kuo C.-H."/>
        </authorList>
    </citation>
    <scope>NUCLEOTIDE SEQUENCE [LARGE SCALE GENOMIC DNA]</scope>
    <source>
        <strain evidence="2 3">IPMB12</strain>
    </source>
</reference>
<accession>A0A6G9IB64</accession>
<evidence type="ECO:0000256" key="1">
    <source>
        <dbReference type="SAM" id="Phobius"/>
    </source>
</evidence>
<dbReference type="KEGG" id="orb:IPMB12_07125"/>
<name>A0A6G9IB64_9GAMM</name>
<sequence length="83" mass="9589">MSSETILSLFISGFWIFVWLFLKRNGLLPFLLIYVPAAYLVGWGLNWLYPWLGTVIIIVSHIGYLGIKSIMIVLEDKKNKTQQ</sequence>
<organism evidence="2 3">
    <name type="scientific">Zophobihabitans entericus</name>
    <dbReference type="NCBI Taxonomy" id="1635327"/>
    <lineage>
        <taxon>Bacteria</taxon>
        <taxon>Pseudomonadati</taxon>
        <taxon>Pseudomonadota</taxon>
        <taxon>Gammaproteobacteria</taxon>
        <taxon>Orbales</taxon>
        <taxon>Orbaceae</taxon>
        <taxon>Zophobihabitans</taxon>
    </lineage>
</organism>
<dbReference type="EMBL" id="CP050253">
    <property type="protein sequence ID" value="QIQ21475.1"/>
    <property type="molecule type" value="Genomic_DNA"/>
</dbReference>
<gene>
    <name evidence="2" type="ORF">IPMB12_07125</name>
</gene>
<keyword evidence="1" id="KW-1133">Transmembrane helix</keyword>
<dbReference type="Proteomes" id="UP000501168">
    <property type="component" value="Chromosome"/>
</dbReference>
<evidence type="ECO:0000313" key="2">
    <source>
        <dbReference type="EMBL" id="QIQ21475.1"/>
    </source>
</evidence>
<keyword evidence="1" id="KW-0812">Transmembrane</keyword>
<feature type="transmembrane region" description="Helical" evidence="1">
    <location>
        <begin position="27"/>
        <end position="45"/>
    </location>
</feature>
<dbReference type="InParanoid" id="A0A6G9IB64"/>
<proteinExistence type="predicted"/>
<protein>
    <submittedName>
        <fullName evidence="2">Uncharacterized protein</fullName>
    </submittedName>
</protein>
<keyword evidence="1" id="KW-0472">Membrane</keyword>
<keyword evidence="3" id="KW-1185">Reference proteome</keyword>
<feature type="transmembrane region" description="Helical" evidence="1">
    <location>
        <begin position="6"/>
        <end position="22"/>
    </location>
</feature>
<evidence type="ECO:0000313" key="3">
    <source>
        <dbReference type="Proteomes" id="UP000501168"/>
    </source>
</evidence>
<dbReference type="AlphaFoldDB" id="A0A6G9IB64"/>